<evidence type="ECO:0000313" key="5">
    <source>
        <dbReference type="EMBL" id="PVY43725.1"/>
    </source>
</evidence>
<evidence type="ECO:0000256" key="1">
    <source>
        <dbReference type="ARBA" id="ARBA00023015"/>
    </source>
</evidence>
<dbReference type="Pfam" id="PF00532">
    <property type="entry name" value="Peripla_BP_1"/>
    <property type="match status" value="1"/>
</dbReference>
<proteinExistence type="predicted"/>
<evidence type="ECO:0000256" key="2">
    <source>
        <dbReference type="ARBA" id="ARBA00023125"/>
    </source>
</evidence>
<dbReference type="SMART" id="SM00354">
    <property type="entry name" value="HTH_LACI"/>
    <property type="match status" value="1"/>
</dbReference>
<keyword evidence="3" id="KW-0804">Transcription</keyword>
<dbReference type="PANTHER" id="PTHR30146">
    <property type="entry name" value="LACI-RELATED TRANSCRIPTIONAL REPRESSOR"/>
    <property type="match status" value="1"/>
</dbReference>
<accession>A0A2U1B4X0</accession>
<sequence length="347" mass="39200">MTGKPITIKEIAKILNISPSTVSRALHGHPSIGIATSQRVKQLAKELNYERNQTAVFFQQGKTYTIGVILPELSEAFFSSAISAIEDTAYKRNYTVLLAQSHDDEQKERQLVEKMKHHRVDGLLVSVAKTTSSFEHFSSLSQYNIPVVFFDRIPHLTDIHSVSCTMTTGTVDAVTYLLKRGHRAIGMINGPETLYASTERREGYIKAILKNRLKFDPTLVVNCDLTEAGSQAALEKLLANKRKVTAIVTFNDYVWLYTLKHARRLRSSAEEELEFVSYANLPMLEYMNHMPLASVEQFPYEQGQKATEILLDILNSRDLKGQDKQAYYKVTVDSQLIENHPSCSNSH</sequence>
<dbReference type="SUPFAM" id="SSF47413">
    <property type="entry name" value="lambda repressor-like DNA-binding domains"/>
    <property type="match status" value="1"/>
</dbReference>
<reference evidence="5 6" key="1">
    <citation type="submission" date="2018-04" db="EMBL/GenBank/DDBJ databases">
        <title>Genomic Encyclopedia of Type Strains, Phase IV (KMG-IV): sequencing the most valuable type-strain genomes for metagenomic binning, comparative biology and taxonomic classification.</title>
        <authorList>
            <person name="Goeker M."/>
        </authorList>
    </citation>
    <scope>NUCLEOTIDE SEQUENCE [LARGE SCALE GENOMIC DNA]</scope>
    <source>
        <strain evidence="5 6">DSM 100231</strain>
    </source>
</reference>
<dbReference type="Pfam" id="PF00356">
    <property type="entry name" value="LacI"/>
    <property type="match status" value="1"/>
</dbReference>
<dbReference type="PROSITE" id="PS00717">
    <property type="entry name" value="SIGMA54_1"/>
    <property type="match status" value="1"/>
</dbReference>
<dbReference type="Proteomes" id="UP000245466">
    <property type="component" value="Unassembled WGS sequence"/>
</dbReference>
<dbReference type="Gene3D" id="3.40.50.2300">
    <property type="match status" value="2"/>
</dbReference>
<dbReference type="InterPro" id="IPR028082">
    <property type="entry name" value="Peripla_BP_I"/>
</dbReference>
<evidence type="ECO:0000259" key="4">
    <source>
        <dbReference type="PROSITE" id="PS50932"/>
    </source>
</evidence>
<evidence type="ECO:0000313" key="6">
    <source>
        <dbReference type="Proteomes" id="UP000245466"/>
    </source>
</evidence>
<dbReference type="CDD" id="cd06267">
    <property type="entry name" value="PBP1_LacI_sugar_binding-like"/>
    <property type="match status" value="1"/>
</dbReference>
<name>A0A2U1B4X0_9BACT</name>
<protein>
    <submittedName>
        <fullName evidence="5">LacI family transcriptional regulator</fullName>
    </submittedName>
</protein>
<dbReference type="OrthoDB" id="891936at2"/>
<keyword evidence="2" id="KW-0238">DNA-binding</keyword>
<dbReference type="AlphaFoldDB" id="A0A2U1B4X0"/>
<dbReference type="InterPro" id="IPR000843">
    <property type="entry name" value="HTH_LacI"/>
</dbReference>
<evidence type="ECO:0000256" key="3">
    <source>
        <dbReference type="ARBA" id="ARBA00023163"/>
    </source>
</evidence>
<dbReference type="PANTHER" id="PTHR30146:SF109">
    <property type="entry name" value="HTH-TYPE TRANSCRIPTIONAL REGULATOR GALS"/>
    <property type="match status" value="1"/>
</dbReference>
<dbReference type="InterPro" id="IPR000394">
    <property type="entry name" value="RNA_pol_sigma_54"/>
</dbReference>
<dbReference type="RefSeq" id="WP_116541402.1">
    <property type="nucleotide sequence ID" value="NZ_QEKI01000001.1"/>
</dbReference>
<dbReference type="EMBL" id="QEKI01000001">
    <property type="protein sequence ID" value="PVY43725.1"/>
    <property type="molecule type" value="Genomic_DNA"/>
</dbReference>
<dbReference type="Gene3D" id="1.10.260.40">
    <property type="entry name" value="lambda repressor-like DNA-binding domains"/>
    <property type="match status" value="1"/>
</dbReference>
<dbReference type="PROSITE" id="PS50932">
    <property type="entry name" value="HTH_LACI_2"/>
    <property type="match status" value="1"/>
</dbReference>
<dbReference type="CDD" id="cd01392">
    <property type="entry name" value="HTH_LacI"/>
    <property type="match status" value="1"/>
</dbReference>
<feature type="domain" description="HTH lacI-type" evidence="4">
    <location>
        <begin position="6"/>
        <end position="60"/>
    </location>
</feature>
<dbReference type="GO" id="GO:0000976">
    <property type="term" value="F:transcription cis-regulatory region binding"/>
    <property type="evidence" value="ECO:0007669"/>
    <property type="project" value="TreeGrafter"/>
</dbReference>
<keyword evidence="6" id="KW-1185">Reference proteome</keyword>
<dbReference type="InterPro" id="IPR010982">
    <property type="entry name" value="Lambda_DNA-bd_dom_sf"/>
</dbReference>
<dbReference type="GO" id="GO:0016987">
    <property type="term" value="F:sigma factor activity"/>
    <property type="evidence" value="ECO:0007669"/>
    <property type="project" value="InterPro"/>
</dbReference>
<organism evidence="5 6">
    <name type="scientific">Pontibacter virosus</name>
    <dbReference type="NCBI Taxonomy" id="1765052"/>
    <lineage>
        <taxon>Bacteria</taxon>
        <taxon>Pseudomonadati</taxon>
        <taxon>Bacteroidota</taxon>
        <taxon>Cytophagia</taxon>
        <taxon>Cytophagales</taxon>
        <taxon>Hymenobacteraceae</taxon>
        <taxon>Pontibacter</taxon>
    </lineage>
</organism>
<comment type="caution">
    <text evidence="5">The sequence shown here is derived from an EMBL/GenBank/DDBJ whole genome shotgun (WGS) entry which is preliminary data.</text>
</comment>
<dbReference type="SUPFAM" id="SSF53822">
    <property type="entry name" value="Periplasmic binding protein-like I"/>
    <property type="match status" value="1"/>
</dbReference>
<keyword evidence="1" id="KW-0805">Transcription regulation</keyword>
<gene>
    <name evidence="5" type="ORF">C8E01_10181</name>
</gene>
<dbReference type="GO" id="GO:0001216">
    <property type="term" value="F:DNA-binding transcription activator activity"/>
    <property type="evidence" value="ECO:0007669"/>
    <property type="project" value="InterPro"/>
</dbReference>
<dbReference type="InterPro" id="IPR001761">
    <property type="entry name" value="Peripla_BP/Lac1_sug-bd_dom"/>
</dbReference>